<proteinExistence type="predicted"/>
<dbReference type="AlphaFoldDB" id="W9CF19"/>
<name>W9CF19_SCLBF</name>
<dbReference type="Proteomes" id="UP000019487">
    <property type="component" value="Unassembled WGS sequence"/>
</dbReference>
<feature type="region of interest" description="Disordered" evidence="1">
    <location>
        <begin position="345"/>
        <end position="423"/>
    </location>
</feature>
<feature type="compositionally biased region" description="Polar residues" evidence="1">
    <location>
        <begin position="398"/>
        <end position="412"/>
    </location>
</feature>
<evidence type="ECO:0000313" key="3">
    <source>
        <dbReference type="Proteomes" id="UP000019487"/>
    </source>
</evidence>
<comment type="caution">
    <text evidence="2">The sequence shown here is derived from an EMBL/GenBank/DDBJ whole genome shotgun (WGS) entry which is preliminary data.</text>
</comment>
<dbReference type="HOGENOM" id="CLU_577657_0_0_1"/>
<dbReference type="STRING" id="1432307.W9CF19"/>
<dbReference type="EMBL" id="AYSA01000245">
    <property type="protein sequence ID" value="ESZ94461.1"/>
    <property type="molecule type" value="Genomic_DNA"/>
</dbReference>
<feature type="region of interest" description="Disordered" evidence="1">
    <location>
        <begin position="29"/>
        <end position="54"/>
    </location>
</feature>
<gene>
    <name evidence="2" type="ORF">SBOR_5179</name>
</gene>
<feature type="compositionally biased region" description="Polar residues" evidence="1">
    <location>
        <begin position="297"/>
        <end position="312"/>
    </location>
</feature>
<evidence type="ECO:0000313" key="2">
    <source>
        <dbReference type="EMBL" id="ESZ94461.1"/>
    </source>
</evidence>
<feature type="compositionally biased region" description="Low complexity" evidence="1">
    <location>
        <begin position="278"/>
        <end position="295"/>
    </location>
</feature>
<dbReference type="OrthoDB" id="5394557at2759"/>
<feature type="compositionally biased region" description="Polar residues" evidence="1">
    <location>
        <begin position="345"/>
        <end position="378"/>
    </location>
</feature>
<feature type="compositionally biased region" description="Low complexity" evidence="1">
    <location>
        <begin position="380"/>
        <end position="390"/>
    </location>
</feature>
<keyword evidence="3" id="KW-1185">Reference proteome</keyword>
<accession>W9CF19</accession>
<feature type="region of interest" description="Disordered" evidence="1">
    <location>
        <begin position="273"/>
        <end position="312"/>
    </location>
</feature>
<reference evidence="2 3" key="1">
    <citation type="journal article" date="2014" name="Genome Announc.">
        <title>Draft genome sequence of Sclerotinia borealis, a psychrophilic plant pathogenic fungus.</title>
        <authorList>
            <person name="Mardanov A.V."/>
            <person name="Beletsky A.V."/>
            <person name="Kadnikov V.V."/>
            <person name="Ignatov A.N."/>
            <person name="Ravin N.V."/>
        </authorList>
    </citation>
    <scope>NUCLEOTIDE SEQUENCE [LARGE SCALE GENOMIC DNA]</scope>
    <source>
        <strain evidence="3">F-4157</strain>
    </source>
</reference>
<organism evidence="2 3">
    <name type="scientific">Sclerotinia borealis (strain F-4128)</name>
    <dbReference type="NCBI Taxonomy" id="1432307"/>
    <lineage>
        <taxon>Eukaryota</taxon>
        <taxon>Fungi</taxon>
        <taxon>Dikarya</taxon>
        <taxon>Ascomycota</taxon>
        <taxon>Pezizomycotina</taxon>
        <taxon>Leotiomycetes</taxon>
        <taxon>Helotiales</taxon>
        <taxon>Sclerotiniaceae</taxon>
        <taxon>Sclerotinia</taxon>
    </lineage>
</organism>
<protein>
    <submittedName>
        <fullName evidence="2">Uncharacterized protein</fullName>
    </submittedName>
</protein>
<evidence type="ECO:0000256" key="1">
    <source>
        <dbReference type="SAM" id="MobiDB-lite"/>
    </source>
</evidence>
<sequence length="473" mass="52442">MVTRGYYSEEEPIFRRYGPHGQIYPVAQERSEHTHVSRSYSDGRNGDHGSESIDTGHQMRRRIQVALHYSVKDVESARSDAAAKIMADHVTIARIPAQNHMTAMPLEQAKDHSPDCFDDASRSMYRIPSNAPFNTYYQTTQTVNLGPDSMNYRPPNYSNYGYQGNKFLTLSPYGDFTDEPAEFNLSNSTTFPVAAQDPVSVSNYPAQNNGRTRVNHPASMYMDSEANYNQNGYQSYNMRSMVDSDSKNFCITNTVAQTALNVTNGAERVLPYPSVNRQYRSSNDGNSSSQNSLQSYGFMNSNMNGSKHMNGSSIQMPLANPYMSVPASTSQEITTAAAEMAYNSSQQLSMTQSDPEMYNPTTPSSSLYYSQTNDSTADISRYGTSSGSGSSKRRQSSQATTDENAWSANNRKSSSSESSSERLLANGLPYEPSTVAHYPSPIIPPHMQSHGLLQQVHDGLPHPRDYISNLPSR</sequence>